<dbReference type="Pfam" id="PF02434">
    <property type="entry name" value="Fringe"/>
    <property type="match status" value="1"/>
</dbReference>
<evidence type="ECO:0000256" key="7">
    <source>
        <dbReference type="ARBA" id="ARBA00023136"/>
    </source>
</evidence>
<keyword evidence="5" id="KW-0735">Signal-anchor</keyword>
<dbReference type="InterPro" id="IPR003378">
    <property type="entry name" value="Fringe-like_glycosylTrfase"/>
</dbReference>
<reference evidence="9" key="1">
    <citation type="submission" date="2023-01" db="EMBL/GenBank/DDBJ databases">
        <title>Metagenome sequencing of chrysophaentin producing Chrysophaeum taylorii.</title>
        <authorList>
            <person name="Davison J."/>
            <person name="Bewley C."/>
        </authorList>
    </citation>
    <scope>NUCLEOTIDE SEQUENCE</scope>
    <source>
        <strain evidence="9">NIES-1699</strain>
    </source>
</reference>
<comment type="subcellular location">
    <subcellularLocation>
        <location evidence="1">Membrane</location>
        <topology evidence="1">Single-pass type II membrane protein</topology>
    </subcellularLocation>
</comment>
<evidence type="ECO:0000256" key="1">
    <source>
        <dbReference type="ARBA" id="ARBA00004606"/>
    </source>
</evidence>
<dbReference type="CDD" id="cd00761">
    <property type="entry name" value="Glyco_tranf_GTA_type"/>
    <property type="match status" value="1"/>
</dbReference>
<dbReference type="Gene3D" id="3.90.550.50">
    <property type="match status" value="1"/>
</dbReference>
<accession>A0AAD7UC15</accession>
<keyword evidence="4" id="KW-0812">Transmembrane</keyword>
<evidence type="ECO:0000256" key="6">
    <source>
        <dbReference type="ARBA" id="ARBA00022989"/>
    </source>
</evidence>
<dbReference type="EMBL" id="JAQMWT010000391">
    <property type="protein sequence ID" value="KAJ8602036.1"/>
    <property type="molecule type" value="Genomic_DNA"/>
</dbReference>
<dbReference type="SUPFAM" id="SSF53448">
    <property type="entry name" value="Nucleotide-diphospho-sugar transferases"/>
    <property type="match status" value="1"/>
</dbReference>
<gene>
    <name evidence="9" type="ORF">CTAYLR_002732</name>
</gene>
<dbReference type="GO" id="GO:0016020">
    <property type="term" value="C:membrane"/>
    <property type="evidence" value="ECO:0007669"/>
    <property type="project" value="UniProtKB-SubCell"/>
</dbReference>
<sequence>MHHLNASAVSIIVLSTSLVKENKATRPKYSYFFDRAVPLKRTWAREFEVELAFGTNIFDSTFLAEHCEELKKRRRELRIVHPQVPPRNVMETFECEASLRVLYFANCTGEYMGLGPVCRCQESIRYWLQSPRFEKTKWFVFIDDDVYFRPQALLALLAGFDESRPLGFVGAHGPRGLSLTRDRWKRCGDICAFRFPWAQPAILSKGAIERMRTFVDRDYMTESQKTWFGTHDVILGLALWWASIPLFSLSDFSLYHHGPRKIKPQLNPKHQKSPRNKRRRLLVDVTHNERVHLAAHLDATNGIMQHGVRGEAAGDLSSHKLFEALDDNNKDNQTTVGVNLRHKLLMYKNDGALHITGDQGPAHRLFLDPNVCQGDTPARILDSAANRDPTNLCTFNMDVPGDSPLRYGGGHS</sequence>
<keyword evidence="3" id="KW-0808">Transferase</keyword>
<dbReference type="AlphaFoldDB" id="A0AAD7UC15"/>
<evidence type="ECO:0000256" key="3">
    <source>
        <dbReference type="ARBA" id="ARBA00022679"/>
    </source>
</evidence>
<keyword evidence="6" id="KW-1133">Transmembrane helix</keyword>
<feature type="domain" description="Fringe-like glycosyltransferase" evidence="8">
    <location>
        <begin position="134"/>
        <end position="238"/>
    </location>
</feature>
<evidence type="ECO:0000313" key="9">
    <source>
        <dbReference type="EMBL" id="KAJ8602036.1"/>
    </source>
</evidence>
<comment type="caution">
    <text evidence="9">The sequence shown here is derived from an EMBL/GenBank/DDBJ whole genome shotgun (WGS) entry which is preliminary data.</text>
</comment>
<evidence type="ECO:0000256" key="5">
    <source>
        <dbReference type="ARBA" id="ARBA00022968"/>
    </source>
</evidence>
<protein>
    <recommendedName>
        <fullName evidence="8">Fringe-like glycosyltransferase domain-containing protein</fullName>
    </recommendedName>
</protein>
<evidence type="ECO:0000259" key="8">
    <source>
        <dbReference type="Pfam" id="PF02434"/>
    </source>
</evidence>
<dbReference type="GO" id="GO:0016757">
    <property type="term" value="F:glycosyltransferase activity"/>
    <property type="evidence" value="ECO:0007669"/>
    <property type="project" value="UniProtKB-KW"/>
</dbReference>
<dbReference type="InterPro" id="IPR029044">
    <property type="entry name" value="Nucleotide-diphossugar_trans"/>
</dbReference>
<evidence type="ECO:0000313" key="10">
    <source>
        <dbReference type="Proteomes" id="UP001230188"/>
    </source>
</evidence>
<evidence type="ECO:0000256" key="4">
    <source>
        <dbReference type="ARBA" id="ARBA00022692"/>
    </source>
</evidence>
<keyword evidence="2" id="KW-0328">Glycosyltransferase</keyword>
<organism evidence="9 10">
    <name type="scientific">Chrysophaeum taylorii</name>
    <dbReference type="NCBI Taxonomy" id="2483200"/>
    <lineage>
        <taxon>Eukaryota</taxon>
        <taxon>Sar</taxon>
        <taxon>Stramenopiles</taxon>
        <taxon>Ochrophyta</taxon>
        <taxon>Pelagophyceae</taxon>
        <taxon>Pelagomonadales</taxon>
        <taxon>Pelagomonadaceae</taxon>
        <taxon>Chrysophaeum</taxon>
    </lineage>
</organism>
<evidence type="ECO:0000256" key="2">
    <source>
        <dbReference type="ARBA" id="ARBA00022676"/>
    </source>
</evidence>
<proteinExistence type="predicted"/>
<keyword evidence="10" id="KW-1185">Reference proteome</keyword>
<name>A0AAD7UC15_9STRA</name>
<dbReference type="Proteomes" id="UP001230188">
    <property type="component" value="Unassembled WGS sequence"/>
</dbReference>
<keyword evidence="7" id="KW-0472">Membrane</keyword>